<keyword evidence="2" id="KW-0560">Oxidoreductase</keyword>
<dbReference type="InterPro" id="IPR023753">
    <property type="entry name" value="FAD/NAD-binding_dom"/>
</dbReference>
<dbReference type="NCBIfam" id="TIGR01372">
    <property type="entry name" value="soxA"/>
    <property type="match status" value="1"/>
</dbReference>
<feature type="domain" description="GCVT N-terminal" evidence="3">
    <location>
        <begin position="608"/>
        <end position="877"/>
    </location>
</feature>
<dbReference type="RefSeq" id="WP_251937030.1">
    <property type="nucleotide sequence ID" value="NZ_CP098747.1"/>
</dbReference>
<dbReference type="InterPro" id="IPR029043">
    <property type="entry name" value="GcvT/YgfZ_C"/>
</dbReference>
<dbReference type="InterPro" id="IPR006277">
    <property type="entry name" value="Sarcosine_oxidase_asu"/>
</dbReference>
<dbReference type="InterPro" id="IPR006222">
    <property type="entry name" value="GCVT_N"/>
</dbReference>
<evidence type="ECO:0000259" key="3">
    <source>
        <dbReference type="Pfam" id="PF01571"/>
    </source>
</evidence>
<dbReference type="InterPro" id="IPR041117">
    <property type="entry name" value="SoxA_A3"/>
</dbReference>
<evidence type="ECO:0000256" key="1">
    <source>
        <dbReference type="ARBA" id="ARBA00008609"/>
    </source>
</evidence>
<dbReference type="PRINTS" id="PR00368">
    <property type="entry name" value="FADPNR"/>
</dbReference>
<evidence type="ECO:0000256" key="2">
    <source>
        <dbReference type="ARBA" id="ARBA00023002"/>
    </source>
</evidence>
<dbReference type="PANTHER" id="PTHR43757">
    <property type="entry name" value="AMINOMETHYLTRANSFERASE"/>
    <property type="match status" value="1"/>
</dbReference>
<dbReference type="InterPro" id="IPR028896">
    <property type="entry name" value="GcvT/YgfZ/DmdA"/>
</dbReference>
<keyword evidence="8" id="KW-1185">Reference proteome</keyword>
<dbReference type="PIRSF" id="PIRSF037980">
    <property type="entry name" value="SoxA"/>
    <property type="match status" value="1"/>
</dbReference>
<reference evidence="7" key="1">
    <citation type="submission" date="2022-06" db="EMBL/GenBank/DDBJ databases">
        <title>Sneathiella actinostolidae sp. nov., isolated from a sea anemonein the Western Pacific Ocean.</title>
        <authorList>
            <person name="Wei M.J."/>
        </authorList>
    </citation>
    <scope>NUCLEOTIDE SEQUENCE</scope>
    <source>
        <strain evidence="7">PHK-P5</strain>
    </source>
</reference>
<name>A0ABY4W7L3_9PROT</name>
<dbReference type="Gene3D" id="3.30.1360.120">
    <property type="entry name" value="Probable tRNA modification gtpase trme, domain 1"/>
    <property type="match status" value="1"/>
</dbReference>
<dbReference type="Gene3D" id="3.10.20.440">
    <property type="entry name" value="2Fe-2S iron-sulphur cluster binding domain, sarcosine oxidase, alpha subunit, N-terminal domain"/>
    <property type="match status" value="1"/>
</dbReference>
<dbReference type="PRINTS" id="PR00411">
    <property type="entry name" value="PNDRDTASEI"/>
</dbReference>
<evidence type="ECO:0000259" key="6">
    <source>
        <dbReference type="Pfam" id="PF17806"/>
    </source>
</evidence>
<evidence type="ECO:0000313" key="8">
    <source>
        <dbReference type="Proteomes" id="UP001056291"/>
    </source>
</evidence>
<dbReference type="Pfam" id="PF01571">
    <property type="entry name" value="GCV_T"/>
    <property type="match status" value="1"/>
</dbReference>
<comment type="similarity">
    <text evidence="1">Belongs to the GcvT family.</text>
</comment>
<feature type="domain" description="FAD/NAD(P)-binding" evidence="4">
    <location>
        <begin position="172"/>
        <end position="452"/>
    </location>
</feature>
<dbReference type="InterPro" id="IPR027266">
    <property type="entry name" value="TrmE/GcvT-like"/>
</dbReference>
<dbReference type="SUPFAM" id="SSF51905">
    <property type="entry name" value="FAD/NAD(P)-binding domain"/>
    <property type="match status" value="1"/>
</dbReference>
<dbReference type="InterPro" id="IPR013977">
    <property type="entry name" value="GcvT_C"/>
</dbReference>
<dbReference type="Gene3D" id="3.50.50.60">
    <property type="entry name" value="FAD/NAD(P)-binding domain"/>
    <property type="match status" value="1"/>
</dbReference>
<dbReference type="InterPro" id="IPR036188">
    <property type="entry name" value="FAD/NAD-bd_sf"/>
</dbReference>
<organism evidence="7 8">
    <name type="scientific">Sneathiella marina</name>
    <dbReference type="NCBI Taxonomy" id="2950108"/>
    <lineage>
        <taxon>Bacteria</taxon>
        <taxon>Pseudomonadati</taxon>
        <taxon>Pseudomonadota</taxon>
        <taxon>Alphaproteobacteria</taxon>
        <taxon>Sneathiellales</taxon>
        <taxon>Sneathiellaceae</taxon>
        <taxon>Sneathiella</taxon>
    </lineage>
</organism>
<dbReference type="Pfam" id="PF07992">
    <property type="entry name" value="Pyr_redox_2"/>
    <property type="match status" value="1"/>
</dbReference>
<evidence type="ECO:0000313" key="7">
    <source>
        <dbReference type="EMBL" id="USG62836.1"/>
    </source>
</evidence>
<sequence>MTRNANKCRISGGRVDRGKPVKFRFDGREMTGFEGDTLASALLANGRHLVARSFKYHRPRGIYSAGVEEPNALVELGELGRLTPNVQATTQELFDGLTAKSQNRWPSLRLDALSINGLFSRFLTAGFYYKTFMWPAGAWEFYEKFIRRAAGMGKGTHLRDPESYEHVHDHADVLVVGSGAAGLSAALTAGQAGHRVLLVEQDFELGGALLYEQGQIAGKSLEDWRAGMLAETEGLDNIKILRRTTAFGYYDGNLVGCVERVQDHVSAPDPHLPRQRLRHIRAGKVILATGALERPFIFGNNDLPGVMLASAAEQYLNRYAVAVGKRVVLYTNQDRAYDVAVSLMQQGIKPAAIIDSRTTVDGRLHEFTRTNGIPFFPGCEVIEARGHQHVSSVKFVRLSEGSEAKEISIDCDSLLQSAGWAPVVHLQSQIGIKPVYDAALDTYMPGVCATSDHGCAGAMAGYFDAEAAALHAVKIAKYLTGSRKTMPLLFKGKIEEDRHSVTAIPVRKAGKCFVDLQHDVTRDDIEQAQLEGFKSPEHVKRYTTQGMAGDQGKTGNINTLEILSETQEKERSLIGTTTFRPPYTPISIGVVAGRSIGAELSATRYSPFHACHERAGAKFVEAGDWIRAWYYPKAGEDVTAAYIRETADVRQTAGMVDVSSLGKIDVQGPDAAEFLNRVYTNGWKMLAVGKARYGLMLRDDGMVMDDGTTWRLAENRYFMTTTTTGAARVMRHLEYLLQIDWPELKVNLTSVTDEWAGVALAGPNSRKILTSSFPGTDFSTEAVPFMGVLDFEHEGLPIRICRLSFSGELAYEVYTRAGYAELLWNQLLAGGQGEGMILYGSEALGALRIEKGHVAGPELDGRTTATDLGMAGLLSSKKAYVGSVLKDREGLIRKDRQQLVGLAPVDGTIPLQAGYLLFEGDGMTPRGHGLGQVTSVTYSPALGRQIGLGLLAEGRARDGTIIRAVDAMSDSVIDVKVCSPHFYDPNGERLHA</sequence>
<feature type="domain" description="Aminomethyltransferase C-terminal" evidence="5">
    <location>
        <begin position="898"/>
        <end position="984"/>
    </location>
</feature>
<dbReference type="SUPFAM" id="SSF101790">
    <property type="entry name" value="Aminomethyltransferase beta-barrel domain"/>
    <property type="match status" value="1"/>
</dbReference>
<dbReference type="EMBL" id="CP098747">
    <property type="protein sequence ID" value="USG62836.1"/>
    <property type="molecule type" value="Genomic_DNA"/>
</dbReference>
<dbReference type="InterPro" id="IPR042204">
    <property type="entry name" value="2Fe-2S-bd_N"/>
</dbReference>
<evidence type="ECO:0000259" key="5">
    <source>
        <dbReference type="Pfam" id="PF08669"/>
    </source>
</evidence>
<dbReference type="Pfam" id="PF13510">
    <property type="entry name" value="Fer2_4"/>
    <property type="match status" value="1"/>
</dbReference>
<dbReference type="Pfam" id="PF17806">
    <property type="entry name" value="SO_alpha_A3"/>
    <property type="match status" value="1"/>
</dbReference>
<proteinExistence type="inferred from homology"/>
<feature type="domain" description="SoxA A3" evidence="6">
    <location>
        <begin position="510"/>
        <end position="593"/>
    </location>
</feature>
<dbReference type="PANTHER" id="PTHR43757:SF2">
    <property type="entry name" value="AMINOMETHYLTRANSFERASE, MITOCHONDRIAL"/>
    <property type="match status" value="1"/>
</dbReference>
<gene>
    <name evidence="7" type="ORF">NBZ79_07585</name>
</gene>
<dbReference type="SUPFAM" id="SSF103025">
    <property type="entry name" value="Folate-binding domain"/>
    <property type="match status" value="1"/>
</dbReference>
<dbReference type="Pfam" id="PF08669">
    <property type="entry name" value="GCV_T_C"/>
    <property type="match status" value="1"/>
</dbReference>
<accession>A0ABY4W7L3</accession>
<protein>
    <submittedName>
        <fullName evidence="7">Sarcosine oxidase subunit alpha family protein</fullName>
    </submittedName>
</protein>
<evidence type="ECO:0000259" key="4">
    <source>
        <dbReference type="Pfam" id="PF07992"/>
    </source>
</evidence>
<dbReference type="Proteomes" id="UP001056291">
    <property type="component" value="Chromosome"/>
</dbReference>